<dbReference type="InterPro" id="IPR013894">
    <property type="entry name" value="RMI1_OB"/>
</dbReference>
<comment type="similarity">
    <text evidence="1">Belongs to the RMI1 family.</text>
</comment>
<organism evidence="4 5">
    <name type="scientific">Steinernema glaseri</name>
    <dbReference type="NCBI Taxonomy" id="37863"/>
    <lineage>
        <taxon>Eukaryota</taxon>
        <taxon>Metazoa</taxon>
        <taxon>Ecdysozoa</taxon>
        <taxon>Nematoda</taxon>
        <taxon>Chromadorea</taxon>
        <taxon>Rhabditida</taxon>
        <taxon>Tylenchina</taxon>
        <taxon>Panagrolaimomorpha</taxon>
        <taxon>Strongyloidoidea</taxon>
        <taxon>Steinernematidae</taxon>
        <taxon>Steinernema</taxon>
    </lineage>
</organism>
<evidence type="ECO:0000256" key="1">
    <source>
        <dbReference type="ARBA" id="ARBA00006395"/>
    </source>
</evidence>
<dbReference type="WBParaSite" id="L893_g5016.t1">
    <property type="protein sequence ID" value="L893_g5016.t1"/>
    <property type="gene ID" value="L893_g5016"/>
</dbReference>
<dbReference type="Pfam" id="PF08585">
    <property type="entry name" value="RMI1_N_C"/>
    <property type="match status" value="1"/>
</dbReference>
<evidence type="ECO:0000256" key="2">
    <source>
        <dbReference type="ARBA" id="ARBA00018987"/>
    </source>
</evidence>
<evidence type="ECO:0000313" key="5">
    <source>
        <dbReference type="WBParaSite" id="L893_g5016.t1"/>
    </source>
</evidence>
<reference evidence="5" key="1">
    <citation type="submission" date="2016-11" db="UniProtKB">
        <authorList>
            <consortium name="WormBaseParasite"/>
        </authorList>
    </citation>
    <scope>IDENTIFICATION</scope>
</reference>
<dbReference type="PANTHER" id="PTHR14790">
    <property type="entry name" value="RECQ-MEDIATED GENOME INSTABILITY PROTEIN 1 RMI1"/>
    <property type="match status" value="1"/>
</dbReference>
<proteinExistence type="inferred from homology"/>
<evidence type="ECO:0000259" key="3">
    <source>
        <dbReference type="Pfam" id="PF08585"/>
    </source>
</evidence>
<dbReference type="Proteomes" id="UP000095287">
    <property type="component" value="Unplaced"/>
</dbReference>
<dbReference type="AlphaFoldDB" id="A0A1I8AE65"/>
<dbReference type="InterPro" id="IPR042470">
    <property type="entry name" value="RMI1_N_C_sf"/>
</dbReference>
<dbReference type="PANTHER" id="PTHR14790:SF15">
    <property type="entry name" value="RECQ-MEDIATED GENOME INSTABILITY PROTEIN 1"/>
    <property type="match status" value="1"/>
</dbReference>
<accession>A0A1I8AE65</accession>
<name>A0A1I8AE65_9BILA</name>
<sequence length="85" mass="9491">MLKLRLSDGEGTIEAIEYQPIPWLKPTIFPGSKILFTKSVDCRRGILMLTPDNCQKLGGQVAKLFSTNLLTTMLAKKLNKKLKVS</sequence>
<dbReference type="GO" id="GO:0000724">
    <property type="term" value="P:double-strand break repair via homologous recombination"/>
    <property type="evidence" value="ECO:0007669"/>
    <property type="project" value="TreeGrafter"/>
</dbReference>
<keyword evidence="4" id="KW-1185">Reference proteome</keyword>
<dbReference type="GO" id="GO:0031422">
    <property type="term" value="C:RecQ family helicase-topoisomerase III complex"/>
    <property type="evidence" value="ECO:0007669"/>
    <property type="project" value="TreeGrafter"/>
</dbReference>
<feature type="domain" description="RecQ mediated genome instability protein 1 OB-fold" evidence="3">
    <location>
        <begin position="1"/>
        <end position="68"/>
    </location>
</feature>
<dbReference type="Gene3D" id="2.40.50.770">
    <property type="entry name" value="RecQ-mediated genome instability protein Rmi1, C-terminal domain"/>
    <property type="match status" value="1"/>
</dbReference>
<protein>
    <recommendedName>
        <fullName evidence="2">RecQ-mediated genome instability protein 1</fullName>
    </recommendedName>
</protein>
<dbReference type="GO" id="GO:0000712">
    <property type="term" value="P:resolution of meiotic recombination intermediates"/>
    <property type="evidence" value="ECO:0007669"/>
    <property type="project" value="TreeGrafter"/>
</dbReference>
<dbReference type="GO" id="GO:0016604">
    <property type="term" value="C:nuclear body"/>
    <property type="evidence" value="ECO:0007669"/>
    <property type="project" value="TreeGrafter"/>
</dbReference>
<evidence type="ECO:0000313" key="4">
    <source>
        <dbReference type="Proteomes" id="UP000095287"/>
    </source>
</evidence>